<keyword evidence="3 6" id="KW-0812">Transmembrane</keyword>
<feature type="transmembrane region" description="Helical" evidence="6">
    <location>
        <begin position="42"/>
        <end position="62"/>
    </location>
</feature>
<dbReference type="GO" id="GO:0022857">
    <property type="term" value="F:transmembrane transporter activity"/>
    <property type="evidence" value="ECO:0007669"/>
    <property type="project" value="InterPro"/>
</dbReference>
<keyword evidence="4 6" id="KW-1133">Transmembrane helix</keyword>
<keyword evidence="9" id="KW-1185">Reference proteome</keyword>
<feature type="transmembrane region" description="Helical" evidence="6">
    <location>
        <begin position="97"/>
        <end position="120"/>
    </location>
</feature>
<protein>
    <submittedName>
        <fullName evidence="8">Major facilitator superfamily transport protein</fullName>
    </submittedName>
</protein>
<reference evidence="8 9" key="1">
    <citation type="journal article" date="2006" name="BMC Genomics">
        <title>The genome of the square archaeon Haloquadratum walsbyi: life at the limits of water activity.</title>
        <authorList>
            <person name="Bolhuis H.H."/>
            <person name="Palm P.P."/>
            <person name="Wende A.W."/>
            <person name="Falb M.M."/>
            <person name="Rampp M.M."/>
            <person name="Rodriguez-Valera F.F."/>
            <person name="Pfeiffer F.F."/>
            <person name="Oesterhelt D.D."/>
        </authorList>
    </citation>
    <scope>NUCLEOTIDE SEQUENCE [LARGE SCALE GENOMIC DNA]</scope>
    <source>
        <strain evidence="9">DSM 16790 / HBSQ001</strain>
    </source>
</reference>
<dbReference type="SUPFAM" id="SSF103473">
    <property type="entry name" value="MFS general substrate transporter"/>
    <property type="match status" value="1"/>
</dbReference>
<keyword evidence="5 6" id="KW-0472">Membrane</keyword>
<feature type="domain" description="Major facilitator superfamily (MFS) profile" evidence="7">
    <location>
        <begin position="1"/>
        <end position="400"/>
    </location>
</feature>
<feature type="transmembrane region" description="Helical" evidence="6">
    <location>
        <begin position="12"/>
        <end position="36"/>
    </location>
</feature>
<dbReference type="InterPro" id="IPR011701">
    <property type="entry name" value="MFS"/>
</dbReference>
<organism evidence="8 9">
    <name type="scientific">Haloquadratum walsbyi (strain DSM 16790 / HBSQ001)</name>
    <dbReference type="NCBI Taxonomy" id="362976"/>
    <lineage>
        <taxon>Archaea</taxon>
        <taxon>Methanobacteriati</taxon>
        <taxon>Methanobacteriota</taxon>
        <taxon>Stenosarchaea group</taxon>
        <taxon>Halobacteria</taxon>
        <taxon>Halobacteriales</taxon>
        <taxon>Haloferacaceae</taxon>
        <taxon>Haloquadratum</taxon>
    </lineage>
</organism>
<feature type="transmembrane region" description="Helical" evidence="6">
    <location>
        <begin position="132"/>
        <end position="155"/>
    </location>
</feature>
<dbReference type="GeneID" id="4192614"/>
<evidence type="ECO:0000256" key="1">
    <source>
        <dbReference type="ARBA" id="ARBA00004651"/>
    </source>
</evidence>
<feature type="transmembrane region" description="Helical" evidence="6">
    <location>
        <begin position="206"/>
        <end position="225"/>
    </location>
</feature>
<dbReference type="RefSeq" id="WP_011571255.1">
    <property type="nucleotide sequence ID" value="NC_008212.1"/>
</dbReference>
<evidence type="ECO:0000256" key="3">
    <source>
        <dbReference type="ARBA" id="ARBA00022692"/>
    </source>
</evidence>
<dbReference type="KEGG" id="hwa:HQ_1986A"/>
<evidence type="ECO:0000256" key="6">
    <source>
        <dbReference type="SAM" id="Phobius"/>
    </source>
</evidence>
<dbReference type="eggNOG" id="arCOG00130">
    <property type="taxonomic scope" value="Archaea"/>
</dbReference>
<accession>Q18IQ5</accession>
<dbReference type="Proteomes" id="UP000001975">
    <property type="component" value="Chromosome"/>
</dbReference>
<dbReference type="PANTHER" id="PTHR43124">
    <property type="entry name" value="PURINE EFFLUX PUMP PBUE"/>
    <property type="match status" value="1"/>
</dbReference>
<proteinExistence type="predicted"/>
<evidence type="ECO:0000313" key="9">
    <source>
        <dbReference type="Proteomes" id="UP000001975"/>
    </source>
</evidence>
<evidence type="ECO:0000256" key="5">
    <source>
        <dbReference type="ARBA" id="ARBA00023136"/>
    </source>
</evidence>
<feature type="transmembrane region" description="Helical" evidence="6">
    <location>
        <begin position="350"/>
        <end position="369"/>
    </location>
</feature>
<dbReference type="PROSITE" id="PS50850">
    <property type="entry name" value="MFS"/>
    <property type="match status" value="1"/>
</dbReference>
<dbReference type="InterPro" id="IPR050189">
    <property type="entry name" value="MFS_Efflux_Transporters"/>
</dbReference>
<sequence>MNGSDWSVVKFTMVGHALFHAYELSIPVFIIIWLDIFTTTEAFLGLIVGVGYAAIGIGAVPSGILSDKYGSNRVVIVALLGMGFGFGLISISPNIVVLALALAIWGISASLYHPAGLSLLSRRIENRSTAFAYHGVAGNVGTVLGPLLTSILLIFLPWRSVAALSVIPTLVGISIAFKLPLGEKKAVEKKKNGTAVYRELYEDTQILVVSGFPIIIAAVLLYGLYYRGTLTFLPQILLDAPMFNQITLFGYTLNPTQYIYTALLTAGVGGQYAGGRLTDVVKAEYALILAFVLLVICALAFVPILTTGFISLIIMCILIGFVIYLTAPIYQTVIAEHAANGTHGLSYGYTYLGMFGIGALGAPLAGTALSYMSTRVLFLALAGIAGLAGMVSIYLLVWKQD</sequence>
<feature type="transmembrane region" description="Helical" evidence="6">
    <location>
        <begin position="376"/>
        <end position="397"/>
    </location>
</feature>
<dbReference type="STRING" id="362976.HQ_1986A"/>
<dbReference type="HOGENOM" id="CLU_052485_0_0_2"/>
<dbReference type="Pfam" id="PF07690">
    <property type="entry name" value="MFS_1"/>
    <property type="match status" value="1"/>
</dbReference>
<feature type="transmembrane region" description="Helical" evidence="6">
    <location>
        <begin position="309"/>
        <end position="330"/>
    </location>
</feature>
<dbReference type="AlphaFoldDB" id="Q18IQ5"/>
<evidence type="ECO:0000256" key="4">
    <source>
        <dbReference type="ARBA" id="ARBA00022989"/>
    </source>
</evidence>
<name>Q18IQ5_HALWD</name>
<dbReference type="InterPro" id="IPR020846">
    <property type="entry name" value="MFS_dom"/>
</dbReference>
<dbReference type="PANTHER" id="PTHR43124:SF3">
    <property type="entry name" value="CHLORAMPHENICOL EFFLUX PUMP RV0191"/>
    <property type="match status" value="1"/>
</dbReference>
<feature type="transmembrane region" description="Helical" evidence="6">
    <location>
        <begin position="285"/>
        <end position="302"/>
    </location>
</feature>
<keyword evidence="2" id="KW-1003">Cell membrane</keyword>
<dbReference type="Gene3D" id="1.20.1250.20">
    <property type="entry name" value="MFS general substrate transporter like domains"/>
    <property type="match status" value="1"/>
</dbReference>
<feature type="transmembrane region" description="Helical" evidence="6">
    <location>
        <begin position="161"/>
        <end position="181"/>
    </location>
</feature>
<dbReference type="EMBL" id="AM180088">
    <property type="protein sequence ID" value="CAJ52114.1"/>
    <property type="molecule type" value="Genomic_DNA"/>
</dbReference>
<dbReference type="InterPro" id="IPR036259">
    <property type="entry name" value="MFS_trans_sf"/>
</dbReference>
<evidence type="ECO:0000313" key="8">
    <source>
        <dbReference type="EMBL" id="CAJ52114.1"/>
    </source>
</evidence>
<dbReference type="GO" id="GO:0005886">
    <property type="term" value="C:plasma membrane"/>
    <property type="evidence" value="ECO:0007669"/>
    <property type="project" value="UniProtKB-SubCell"/>
</dbReference>
<evidence type="ECO:0000259" key="7">
    <source>
        <dbReference type="PROSITE" id="PS50850"/>
    </source>
</evidence>
<gene>
    <name evidence="8" type="ordered locus">HQ_1986A</name>
</gene>
<evidence type="ECO:0000256" key="2">
    <source>
        <dbReference type="ARBA" id="ARBA00022475"/>
    </source>
</evidence>
<comment type="subcellular location">
    <subcellularLocation>
        <location evidence="1">Cell membrane</location>
        <topology evidence="1">Multi-pass membrane protein</topology>
    </subcellularLocation>
</comment>
<feature type="transmembrane region" description="Helical" evidence="6">
    <location>
        <begin position="74"/>
        <end position="91"/>
    </location>
</feature>